<dbReference type="InterPro" id="IPR017103">
    <property type="entry name" value="Iontropic_Glu_rcpt_pln"/>
</dbReference>
<keyword evidence="3 13" id="KW-0813">Transport</keyword>
<evidence type="ECO:0000256" key="1">
    <source>
        <dbReference type="ARBA" id="ARBA00004141"/>
    </source>
</evidence>
<dbReference type="GO" id="GO:0015276">
    <property type="term" value="F:ligand-gated monoatomic ion channel activity"/>
    <property type="evidence" value="ECO:0007669"/>
    <property type="project" value="InterPro"/>
</dbReference>
<evidence type="ECO:0000256" key="7">
    <source>
        <dbReference type="ARBA" id="ARBA00023065"/>
    </source>
</evidence>
<dbReference type="EMBL" id="JABWDY010030227">
    <property type="protein sequence ID" value="KAF5185774.1"/>
    <property type="molecule type" value="Genomic_DNA"/>
</dbReference>
<evidence type="ECO:0000313" key="18">
    <source>
        <dbReference type="Proteomes" id="UP000554482"/>
    </source>
</evidence>
<accession>A0A7J6VKY6</accession>
<evidence type="ECO:0000256" key="14">
    <source>
        <dbReference type="PIRSR" id="PIRSR037090-50"/>
    </source>
</evidence>
<comment type="subcellular location">
    <subcellularLocation>
        <location evidence="1">Membrane</location>
        <topology evidence="1">Multi-pass membrane protein</topology>
    </subcellularLocation>
</comment>
<dbReference type="FunFam" id="3.40.190.10:FF:000054">
    <property type="entry name" value="Glutamate receptor"/>
    <property type="match status" value="1"/>
</dbReference>
<evidence type="ECO:0000256" key="8">
    <source>
        <dbReference type="ARBA" id="ARBA00023136"/>
    </source>
</evidence>
<dbReference type="Gene3D" id="1.10.287.70">
    <property type="match status" value="1"/>
</dbReference>
<dbReference type="OrthoDB" id="5984008at2759"/>
<evidence type="ECO:0000256" key="6">
    <source>
        <dbReference type="ARBA" id="ARBA00022989"/>
    </source>
</evidence>
<organism evidence="17 18">
    <name type="scientific">Thalictrum thalictroides</name>
    <name type="common">Rue-anemone</name>
    <name type="synonym">Anemone thalictroides</name>
    <dbReference type="NCBI Taxonomy" id="46969"/>
    <lineage>
        <taxon>Eukaryota</taxon>
        <taxon>Viridiplantae</taxon>
        <taxon>Streptophyta</taxon>
        <taxon>Embryophyta</taxon>
        <taxon>Tracheophyta</taxon>
        <taxon>Spermatophyta</taxon>
        <taxon>Magnoliopsida</taxon>
        <taxon>Ranunculales</taxon>
        <taxon>Ranunculaceae</taxon>
        <taxon>Thalictroideae</taxon>
        <taxon>Thalictrum</taxon>
    </lineage>
</organism>
<keyword evidence="10" id="KW-0325">Glycoprotein</keyword>
<keyword evidence="5" id="KW-0732">Signal</keyword>
<dbReference type="AlphaFoldDB" id="A0A7J6VKY6"/>
<dbReference type="Pfam" id="PF00060">
    <property type="entry name" value="Lig_chan"/>
    <property type="match status" value="1"/>
</dbReference>
<evidence type="ECO:0000256" key="13">
    <source>
        <dbReference type="PIRNR" id="PIRNR037090"/>
    </source>
</evidence>
<dbReference type="GO" id="GO:0016020">
    <property type="term" value="C:membrane"/>
    <property type="evidence" value="ECO:0007669"/>
    <property type="project" value="UniProtKB-SubCell"/>
</dbReference>
<name>A0A7J6VKY6_THATH</name>
<dbReference type="InterPro" id="IPR001828">
    <property type="entry name" value="ANF_lig-bd_rcpt"/>
</dbReference>
<dbReference type="CDD" id="cd19990">
    <property type="entry name" value="PBP1_GABAb_receptor_plant"/>
    <property type="match status" value="1"/>
</dbReference>
<keyword evidence="4 15" id="KW-0812">Transmembrane</keyword>
<reference evidence="17 18" key="1">
    <citation type="submission" date="2020-06" db="EMBL/GenBank/DDBJ databases">
        <title>Transcriptomic and genomic resources for Thalictrum thalictroides and T. hernandezii: Facilitating candidate gene discovery in an emerging model plant lineage.</title>
        <authorList>
            <person name="Arias T."/>
            <person name="Riano-Pachon D.M."/>
            <person name="Di Stilio V.S."/>
        </authorList>
    </citation>
    <scope>NUCLEOTIDE SEQUENCE [LARGE SCALE GENOMIC DNA]</scope>
    <source>
        <strain evidence="18">cv. WT478/WT964</strain>
        <tissue evidence="17">Leaves</tissue>
    </source>
</reference>
<dbReference type="Proteomes" id="UP000554482">
    <property type="component" value="Unassembled WGS sequence"/>
</dbReference>
<evidence type="ECO:0000259" key="16">
    <source>
        <dbReference type="SMART" id="SM00079"/>
    </source>
</evidence>
<dbReference type="Gene3D" id="3.40.190.10">
    <property type="entry name" value="Periplasmic binding protein-like II"/>
    <property type="match status" value="2"/>
</dbReference>
<dbReference type="SMART" id="SM00079">
    <property type="entry name" value="PBPe"/>
    <property type="match status" value="1"/>
</dbReference>
<evidence type="ECO:0000256" key="9">
    <source>
        <dbReference type="ARBA" id="ARBA00023170"/>
    </source>
</evidence>
<keyword evidence="7 13" id="KW-0406">Ion transport</keyword>
<evidence type="ECO:0000256" key="10">
    <source>
        <dbReference type="ARBA" id="ARBA00023180"/>
    </source>
</evidence>
<feature type="transmembrane region" description="Helical" evidence="15">
    <location>
        <begin position="713"/>
        <end position="733"/>
    </location>
</feature>
<dbReference type="SUPFAM" id="SSF53822">
    <property type="entry name" value="Periplasmic binding protein-like I"/>
    <property type="match status" value="1"/>
</dbReference>
<keyword evidence="6 15" id="KW-1133">Transmembrane helix</keyword>
<evidence type="ECO:0000256" key="15">
    <source>
        <dbReference type="SAM" id="Phobius"/>
    </source>
</evidence>
<dbReference type="PIRSF" id="PIRSF037090">
    <property type="entry name" value="Iontro_Glu-like_rcpt_pln"/>
    <property type="match status" value="1"/>
</dbReference>
<protein>
    <recommendedName>
        <fullName evidence="13">Glutamate receptor</fullName>
    </recommendedName>
</protein>
<keyword evidence="18" id="KW-1185">Reference proteome</keyword>
<gene>
    <name evidence="17" type="ORF">FRX31_024639</name>
</gene>
<keyword evidence="9 13" id="KW-0675">Receptor</keyword>
<evidence type="ECO:0000256" key="12">
    <source>
        <dbReference type="ARBA" id="ARBA00023303"/>
    </source>
</evidence>
<evidence type="ECO:0000256" key="2">
    <source>
        <dbReference type="ARBA" id="ARBA00008685"/>
    </source>
</evidence>
<keyword evidence="12 13" id="KW-0407">Ion channel</keyword>
<dbReference type="Pfam" id="PF01094">
    <property type="entry name" value="ANF_receptor"/>
    <property type="match status" value="1"/>
</dbReference>
<feature type="domain" description="Ionotropic glutamate receptor C-terminal" evidence="16">
    <location>
        <begin position="364"/>
        <end position="695"/>
    </location>
</feature>
<dbReference type="InterPro" id="IPR028082">
    <property type="entry name" value="Peripla_BP_I"/>
</dbReference>
<dbReference type="CDD" id="cd13686">
    <property type="entry name" value="GluR_Plant"/>
    <property type="match status" value="1"/>
</dbReference>
<dbReference type="PANTHER" id="PTHR18966">
    <property type="entry name" value="IONOTROPIC GLUTAMATE RECEPTOR"/>
    <property type="match status" value="1"/>
</dbReference>
<keyword evidence="11 13" id="KW-1071">Ligand-gated ion channel</keyword>
<proteinExistence type="inferred from homology"/>
<evidence type="ECO:0000313" key="17">
    <source>
        <dbReference type="EMBL" id="KAF5185774.1"/>
    </source>
</evidence>
<keyword evidence="14" id="KW-1015">Disulfide bond</keyword>
<evidence type="ECO:0000256" key="11">
    <source>
        <dbReference type="ARBA" id="ARBA00023286"/>
    </source>
</evidence>
<evidence type="ECO:0000256" key="4">
    <source>
        <dbReference type="ARBA" id="ARBA00022692"/>
    </source>
</evidence>
<feature type="transmembrane region" description="Helical" evidence="15">
    <location>
        <begin position="543"/>
        <end position="561"/>
    </location>
</feature>
<feature type="transmembrane region" description="Helical" evidence="15">
    <location>
        <begin position="481"/>
        <end position="501"/>
    </location>
</feature>
<keyword evidence="8 13" id="KW-0472">Membrane</keyword>
<evidence type="ECO:0000256" key="3">
    <source>
        <dbReference type="ARBA" id="ARBA00022448"/>
    </source>
</evidence>
<dbReference type="FunFam" id="3.40.50.2300:FF:000188">
    <property type="entry name" value="Glutamate receptor"/>
    <property type="match status" value="1"/>
</dbReference>
<dbReference type="InterPro" id="IPR015683">
    <property type="entry name" value="Ionotropic_Glu_rcpt"/>
</dbReference>
<sequence length="782" mass="88088">MELINEKKAGVVLGLRMCDEVAFIAELGDTAQVPILSFADTIPSWASKKWPFLLQAIHNQYKQIHVVAAIVGTWHWRKINFIYEDTGSATFSILPYLIDALQEVGSSVDNMVPLTPLTSLFEVLEKLKRQQCKVFIVHTSLSLAQNIFLQAEKLSMMETDTVWITTTSITDHFDFLNSSVMSTMQGVLGVMTYYPQTGAQFKDFNMRFQRRYRLEHPEEFNSEPGIFALQAYDAVRAVALAVGGKRKAINMSNLIDQTEYNSSINGKELLQKILESNIKGLTGEFLFAEGLLSASNIFQIVNVVGRTYTRMGFWSEGLGFSRNILNERPMYNISMQILGQVVWPGGSSTAPRGWALPTSENPLLIGVPDFQNFKQFVNVRHDVGGVQVHGYSIDVFKAVVNHLPYHLPYKFIPYNGTYNSLVEQIYYKNFDAVVGDVTIVSKRCDYAEFSHPYTDSGVQIVVLRKSHVVNRSWLFLKPFTIGLWGLTACVNIYNGVVVWLVERRHHPEFNGSAWDRVGSLTMLTFTTLFALQGERLHSNLSRMTMLVWLFVAIVIIQSYTASLTSMLTVPRLQNSLDLKNSIFGCPNRGTFIYNFLKDSLGVPARNIRTFMSLTDYAQAFMNKEITAAILEVPYMKLFLAEYCKDFVVVGETYNLGGFGFVFPKGSPILPDISKAVLEVTETGQLLELEHALISSYNCSDSDSHNDSLGVTSFLGLFYITGATTTLTLVLYLLRSFMASNYVAKSKYFKGSKSITQQGKHDPDIDEWCMFAAEMEMKLEKLV</sequence>
<dbReference type="InterPro" id="IPR001320">
    <property type="entry name" value="Iontro_rcpt_C"/>
</dbReference>
<comment type="function">
    <text evidence="13">Glutamate-gated receptor that probably acts as non-selective cation channel.</text>
</comment>
<evidence type="ECO:0000256" key="5">
    <source>
        <dbReference type="ARBA" id="ARBA00022729"/>
    </source>
</evidence>
<dbReference type="FunFam" id="1.10.287.70:FF:000172">
    <property type="entry name" value="Glutamate receptor"/>
    <property type="match status" value="1"/>
</dbReference>
<dbReference type="Gene3D" id="3.40.50.2300">
    <property type="match status" value="2"/>
</dbReference>
<dbReference type="InterPro" id="IPR044440">
    <property type="entry name" value="GABAb_receptor_plant_PBP1"/>
</dbReference>
<comment type="caution">
    <text evidence="17">The sequence shown here is derived from an EMBL/GenBank/DDBJ whole genome shotgun (WGS) entry which is preliminary data.</text>
</comment>
<dbReference type="SUPFAM" id="SSF53850">
    <property type="entry name" value="Periplasmic binding protein-like II"/>
    <property type="match status" value="1"/>
</dbReference>
<feature type="disulfide bond" evidence="14">
    <location>
        <begin position="643"/>
        <end position="698"/>
    </location>
</feature>
<comment type="similarity">
    <text evidence="2 13">Belongs to the glutamate-gated ion channel (TC 1.A.10.1) family.</text>
</comment>